<name>A0AAV7HSF7_COTGL</name>
<feature type="compositionally biased region" description="Polar residues" evidence="1">
    <location>
        <begin position="103"/>
        <end position="120"/>
    </location>
</feature>
<comment type="caution">
    <text evidence="2">The sequence shown here is derived from an EMBL/GenBank/DDBJ whole genome shotgun (WGS) entry which is preliminary data.</text>
</comment>
<protein>
    <submittedName>
        <fullName evidence="2">Uncharacterized protein</fullName>
    </submittedName>
</protein>
<accession>A0AAV7HSF7</accession>
<dbReference type="AlphaFoldDB" id="A0AAV7HSF7"/>
<feature type="region of interest" description="Disordered" evidence="1">
    <location>
        <begin position="70"/>
        <end position="120"/>
    </location>
</feature>
<feature type="compositionally biased region" description="Low complexity" evidence="1">
    <location>
        <begin position="83"/>
        <end position="94"/>
    </location>
</feature>
<evidence type="ECO:0000313" key="2">
    <source>
        <dbReference type="EMBL" id="KAH0547123.1"/>
    </source>
</evidence>
<reference evidence="2 3" key="1">
    <citation type="journal article" date="2021" name="J. Hered.">
        <title>A chromosome-level genome assembly of the parasitoid wasp, Cotesia glomerata (Hymenoptera: Braconidae).</title>
        <authorList>
            <person name="Pinto B.J."/>
            <person name="Weis J.J."/>
            <person name="Gamble T."/>
            <person name="Ode P.J."/>
            <person name="Paul R."/>
            <person name="Zaspel J.M."/>
        </authorList>
    </citation>
    <scope>NUCLEOTIDE SEQUENCE [LARGE SCALE GENOMIC DNA]</scope>
    <source>
        <strain evidence="2">CgM1</strain>
    </source>
</reference>
<evidence type="ECO:0000313" key="3">
    <source>
        <dbReference type="Proteomes" id="UP000826195"/>
    </source>
</evidence>
<sequence length="120" mass="13423">MSNNNRPLRENDVNSSLPPSKKYKLWKENNAVPIPVRTLQRWEKNLFNKPNNINDDGTLQANSLATDSITEIIDDSKSDDGTDISTSDSDNSGDNDVDHLSDPNVSLLTDINQYTKSEQC</sequence>
<dbReference type="EMBL" id="JAHXZJ010002237">
    <property type="protein sequence ID" value="KAH0547123.1"/>
    <property type="molecule type" value="Genomic_DNA"/>
</dbReference>
<feature type="region of interest" description="Disordered" evidence="1">
    <location>
        <begin position="1"/>
        <end position="30"/>
    </location>
</feature>
<organism evidence="2 3">
    <name type="scientific">Cotesia glomerata</name>
    <name type="common">Lepidopteran parasitic wasp</name>
    <name type="synonym">Apanteles glomeratus</name>
    <dbReference type="NCBI Taxonomy" id="32391"/>
    <lineage>
        <taxon>Eukaryota</taxon>
        <taxon>Metazoa</taxon>
        <taxon>Ecdysozoa</taxon>
        <taxon>Arthropoda</taxon>
        <taxon>Hexapoda</taxon>
        <taxon>Insecta</taxon>
        <taxon>Pterygota</taxon>
        <taxon>Neoptera</taxon>
        <taxon>Endopterygota</taxon>
        <taxon>Hymenoptera</taxon>
        <taxon>Apocrita</taxon>
        <taxon>Ichneumonoidea</taxon>
        <taxon>Braconidae</taxon>
        <taxon>Microgastrinae</taxon>
        <taxon>Cotesia</taxon>
    </lineage>
</organism>
<dbReference type="Proteomes" id="UP000826195">
    <property type="component" value="Unassembled WGS sequence"/>
</dbReference>
<evidence type="ECO:0000256" key="1">
    <source>
        <dbReference type="SAM" id="MobiDB-lite"/>
    </source>
</evidence>
<proteinExistence type="predicted"/>
<keyword evidence="3" id="KW-1185">Reference proteome</keyword>
<gene>
    <name evidence="2" type="ORF">KQX54_017171</name>
</gene>